<name>A0A420XML9_9ACTN</name>
<dbReference type="InParanoid" id="A0A420XML9"/>
<sequence>MLSCLTALTASAPTTLDHSGRPVMPLHTTVARSPAPTIRTTIRSTEMLLLNEALARAEHARRLDEAQAGRTRRRLLAEARTYRLQRRTPAG</sequence>
<dbReference type="AlphaFoldDB" id="A0A420XML9"/>
<accession>A0A420XML9</accession>
<dbReference type="RefSeq" id="WP_121194057.1">
    <property type="nucleotide sequence ID" value="NZ_RBWV01000013.1"/>
</dbReference>
<gene>
    <name evidence="1" type="ORF">CLV35_2767</name>
</gene>
<reference evidence="1 2" key="1">
    <citation type="submission" date="2018-10" db="EMBL/GenBank/DDBJ databases">
        <title>Genomic Encyclopedia of Archaeal and Bacterial Type Strains, Phase II (KMG-II): from individual species to whole genera.</title>
        <authorList>
            <person name="Goeker M."/>
        </authorList>
    </citation>
    <scope>NUCLEOTIDE SEQUENCE [LARGE SCALE GENOMIC DNA]</scope>
    <source>
        <strain evidence="1 2">RP-AC37</strain>
    </source>
</reference>
<organism evidence="1 2">
    <name type="scientific">Motilibacter peucedani</name>
    <dbReference type="NCBI Taxonomy" id="598650"/>
    <lineage>
        <taxon>Bacteria</taxon>
        <taxon>Bacillati</taxon>
        <taxon>Actinomycetota</taxon>
        <taxon>Actinomycetes</taxon>
        <taxon>Motilibacterales</taxon>
        <taxon>Motilibacteraceae</taxon>
        <taxon>Motilibacter</taxon>
    </lineage>
</organism>
<evidence type="ECO:0000313" key="1">
    <source>
        <dbReference type="EMBL" id="RKS72522.1"/>
    </source>
</evidence>
<evidence type="ECO:0000313" key="2">
    <source>
        <dbReference type="Proteomes" id="UP000281955"/>
    </source>
</evidence>
<dbReference type="Proteomes" id="UP000281955">
    <property type="component" value="Unassembled WGS sequence"/>
</dbReference>
<keyword evidence="2" id="KW-1185">Reference proteome</keyword>
<comment type="caution">
    <text evidence="1">The sequence shown here is derived from an EMBL/GenBank/DDBJ whole genome shotgun (WGS) entry which is preliminary data.</text>
</comment>
<proteinExistence type="predicted"/>
<protein>
    <submittedName>
        <fullName evidence="1">Uncharacterized protein</fullName>
    </submittedName>
</protein>
<dbReference type="EMBL" id="RBWV01000013">
    <property type="protein sequence ID" value="RKS72522.1"/>
    <property type="molecule type" value="Genomic_DNA"/>
</dbReference>